<accession>A0AAC8W338</accession>
<evidence type="ECO:0000256" key="1">
    <source>
        <dbReference type="SAM" id="MobiDB-lite"/>
    </source>
</evidence>
<evidence type="ECO:0000313" key="2">
    <source>
        <dbReference type="EMBL" id="ALG74234.1"/>
    </source>
</evidence>
<feature type="compositionally biased region" description="Basic residues" evidence="1">
    <location>
        <begin position="99"/>
        <end position="108"/>
    </location>
</feature>
<dbReference type="EMBL" id="CP012404">
    <property type="protein sequence ID" value="ALG74234.1"/>
    <property type="molecule type" value="Genomic_DNA"/>
</dbReference>
<sequence length="108" mass="11722">MARQAADLFAVTLPAQQRRYAPEQGWCLTLQAAALLGMEAEEEAATLAENALLLFDSVGKVRPNDIEPYRAMALAIRDHAPRSGVGSGSLIRFSGRSGRMVRRPQRAG</sequence>
<dbReference type="KEGG" id="ati:AL072_25015"/>
<feature type="region of interest" description="Disordered" evidence="1">
    <location>
        <begin position="87"/>
        <end position="108"/>
    </location>
</feature>
<organism evidence="2 3">
    <name type="scientific">Azospirillum thiophilum</name>
    <dbReference type="NCBI Taxonomy" id="528244"/>
    <lineage>
        <taxon>Bacteria</taxon>
        <taxon>Pseudomonadati</taxon>
        <taxon>Pseudomonadota</taxon>
        <taxon>Alphaproteobacteria</taxon>
        <taxon>Rhodospirillales</taxon>
        <taxon>Azospirillaceae</taxon>
        <taxon>Azospirillum</taxon>
    </lineage>
</organism>
<gene>
    <name evidence="2" type="ORF">AL072_25015</name>
</gene>
<evidence type="ECO:0000313" key="3">
    <source>
        <dbReference type="Proteomes" id="UP000069935"/>
    </source>
</evidence>
<protein>
    <submittedName>
        <fullName evidence="2">Uncharacterized protein</fullName>
    </submittedName>
</protein>
<keyword evidence="3" id="KW-1185">Reference proteome</keyword>
<proteinExistence type="predicted"/>
<dbReference type="Proteomes" id="UP000069935">
    <property type="component" value="Chromosome 4"/>
</dbReference>
<reference evidence="3" key="1">
    <citation type="submission" date="2015-08" db="EMBL/GenBank/DDBJ databases">
        <title>Complete Genome Sequence of Azospirillum thiophilum BV-S.</title>
        <authorList>
            <person name="Fomenkov A."/>
            <person name="Vincze T."/>
            <person name="Grabovich M."/>
            <person name="Dubinina G."/>
            <person name="Orlova M."/>
            <person name="Belousova E."/>
            <person name="Roberts R.J."/>
        </authorList>
    </citation>
    <scope>NUCLEOTIDE SEQUENCE [LARGE SCALE GENOMIC DNA]</scope>
    <source>
        <strain evidence="3">BV-S</strain>
    </source>
</reference>
<dbReference type="AlphaFoldDB" id="A0AAC8W338"/>
<reference evidence="2 3" key="2">
    <citation type="journal article" date="2016" name="Genome Announc.">
        <title>Complete Genome Sequence of a Strain of Azospirillum thiophilum Isolated from a Sulfide Spring.</title>
        <authorList>
            <person name="Fomenkov A."/>
            <person name="Vincze T."/>
            <person name="Grabovich M."/>
            <person name="Anton B.P."/>
            <person name="Dubinina G."/>
            <person name="Orlova M."/>
            <person name="Belousova E."/>
            <person name="Roberts R.J."/>
        </authorList>
    </citation>
    <scope>NUCLEOTIDE SEQUENCE [LARGE SCALE GENOMIC DNA]</scope>
    <source>
        <strain evidence="2 3">BV-S</strain>
    </source>
</reference>
<name>A0AAC8W338_9PROT</name>